<dbReference type="EMBL" id="JAWDJR010000021">
    <property type="protein sequence ID" value="KAK9955151.1"/>
    <property type="molecule type" value="Genomic_DNA"/>
</dbReference>
<accession>A0AAW1Z469</accession>
<feature type="non-terminal residue" evidence="1">
    <location>
        <position position="1"/>
    </location>
</feature>
<dbReference type="AlphaFoldDB" id="A0AAW1Z469"/>
<proteinExistence type="predicted"/>
<reference evidence="1 2" key="1">
    <citation type="submission" date="2024-05" db="EMBL/GenBank/DDBJ databases">
        <title>A high-quality chromosomal-level genome assembly of Topmouth culter (Culter alburnus).</title>
        <authorList>
            <person name="Zhao H."/>
        </authorList>
    </citation>
    <scope>NUCLEOTIDE SEQUENCE [LARGE SCALE GENOMIC DNA]</scope>
    <source>
        <strain evidence="1">CATC2023</strain>
        <tissue evidence="1">Muscle</tissue>
    </source>
</reference>
<name>A0AAW1Z469_CULAL</name>
<comment type="caution">
    <text evidence="1">The sequence shown here is derived from an EMBL/GenBank/DDBJ whole genome shotgun (WGS) entry which is preliminary data.</text>
</comment>
<evidence type="ECO:0000313" key="1">
    <source>
        <dbReference type="EMBL" id="KAK9955151.1"/>
    </source>
</evidence>
<feature type="non-terminal residue" evidence="1">
    <location>
        <position position="65"/>
    </location>
</feature>
<dbReference type="Proteomes" id="UP001479290">
    <property type="component" value="Unassembled WGS sequence"/>
</dbReference>
<evidence type="ECO:0000313" key="2">
    <source>
        <dbReference type="Proteomes" id="UP001479290"/>
    </source>
</evidence>
<gene>
    <name evidence="1" type="ORF">ABG768_015041</name>
</gene>
<organism evidence="1 2">
    <name type="scientific">Culter alburnus</name>
    <name type="common">Topmouth culter</name>
    <dbReference type="NCBI Taxonomy" id="194366"/>
    <lineage>
        <taxon>Eukaryota</taxon>
        <taxon>Metazoa</taxon>
        <taxon>Chordata</taxon>
        <taxon>Craniata</taxon>
        <taxon>Vertebrata</taxon>
        <taxon>Euteleostomi</taxon>
        <taxon>Actinopterygii</taxon>
        <taxon>Neopterygii</taxon>
        <taxon>Teleostei</taxon>
        <taxon>Ostariophysi</taxon>
        <taxon>Cypriniformes</taxon>
        <taxon>Xenocyprididae</taxon>
        <taxon>Xenocypridinae</taxon>
        <taxon>Culter</taxon>
    </lineage>
</organism>
<keyword evidence="2" id="KW-1185">Reference proteome</keyword>
<protein>
    <submittedName>
        <fullName evidence="1">Uncharacterized protein</fullName>
    </submittedName>
</protein>
<sequence>PDVINWKKKRSAPTLSYKDDTNLAEAPCTPSCPALCPPACPSADESRQLFCFCARVNQAHRLHSQ</sequence>